<reference evidence="5 6" key="1">
    <citation type="submission" date="2019-03" db="EMBL/GenBank/DDBJ databases">
        <title>Rhodosporidium diobovatum UCD-FST 08-225 genome sequencing, assembly, and annotation.</title>
        <authorList>
            <person name="Fakankun I.U."/>
            <person name="Fristensky B."/>
            <person name="Levin D.B."/>
        </authorList>
    </citation>
    <scope>NUCLEOTIDE SEQUENCE [LARGE SCALE GENOMIC DNA]</scope>
    <source>
        <strain evidence="5 6">UCD-FST 08-225</strain>
    </source>
</reference>
<feature type="region of interest" description="Disordered" evidence="3">
    <location>
        <begin position="369"/>
        <end position="637"/>
    </location>
</feature>
<keyword evidence="5" id="KW-0238">DNA-binding</keyword>
<feature type="compositionally biased region" description="Polar residues" evidence="3">
    <location>
        <begin position="323"/>
        <end position="357"/>
    </location>
</feature>
<dbReference type="SUPFAM" id="SSF50249">
    <property type="entry name" value="Nucleic acid-binding proteins"/>
    <property type="match status" value="1"/>
</dbReference>
<dbReference type="PANTHER" id="PTHR46109:SF1">
    <property type="entry name" value="PROTEIN LIN-28 HOMOLOG"/>
    <property type="match status" value="1"/>
</dbReference>
<dbReference type="GO" id="GO:0003729">
    <property type="term" value="F:mRNA binding"/>
    <property type="evidence" value="ECO:0007669"/>
    <property type="project" value="TreeGrafter"/>
</dbReference>
<evidence type="ECO:0000256" key="1">
    <source>
        <dbReference type="ARBA" id="ARBA00004496"/>
    </source>
</evidence>
<organism evidence="5 6">
    <name type="scientific">Rhodotorula diobovata</name>
    <dbReference type="NCBI Taxonomy" id="5288"/>
    <lineage>
        <taxon>Eukaryota</taxon>
        <taxon>Fungi</taxon>
        <taxon>Dikarya</taxon>
        <taxon>Basidiomycota</taxon>
        <taxon>Pucciniomycotina</taxon>
        <taxon>Microbotryomycetes</taxon>
        <taxon>Sporidiobolales</taxon>
        <taxon>Sporidiobolaceae</taxon>
        <taxon>Rhodotorula</taxon>
    </lineage>
</organism>
<dbReference type="InterPro" id="IPR012340">
    <property type="entry name" value="NA-bd_OB-fold"/>
</dbReference>
<dbReference type="InterPro" id="IPR002059">
    <property type="entry name" value="CSP_DNA-bd"/>
</dbReference>
<feature type="compositionally biased region" description="Low complexity" evidence="3">
    <location>
        <begin position="65"/>
        <end position="84"/>
    </location>
</feature>
<keyword evidence="2" id="KW-0963">Cytoplasm</keyword>
<dbReference type="AlphaFoldDB" id="A0A5C5G5Q6"/>
<feature type="compositionally biased region" description="Polar residues" evidence="3">
    <location>
        <begin position="376"/>
        <end position="386"/>
    </location>
</feature>
<protein>
    <submittedName>
        <fullName evidence="5">Cold-shock' DNA-binding domain-containing protein</fullName>
    </submittedName>
</protein>
<feature type="compositionally biased region" description="Pro residues" evidence="3">
    <location>
        <begin position="443"/>
        <end position="469"/>
    </location>
</feature>
<dbReference type="Pfam" id="PF00313">
    <property type="entry name" value="CSD"/>
    <property type="match status" value="1"/>
</dbReference>
<proteinExistence type="predicted"/>
<dbReference type="SMART" id="SM00357">
    <property type="entry name" value="CSP"/>
    <property type="match status" value="1"/>
</dbReference>
<feature type="compositionally biased region" description="Polar residues" evidence="3">
    <location>
        <begin position="90"/>
        <end position="111"/>
    </location>
</feature>
<evidence type="ECO:0000313" key="6">
    <source>
        <dbReference type="Proteomes" id="UP000311382"/>
    </source>
</evidence>
<feature type="compositionally biased region" description="Low complexity" evidence="3">
    <location>
        <begin position="126"/>
        <end position="148"/>
    </location>
</feature>
<dbReference type="GO" id="GO:0005737">
    <property type="term" value="C:cytoplasm"/>
    <property type="evidence" value="ECO:0007669"/>
    <property type="project" value="UniProtKB-SubCell"/>
</dbReference>
<dbReference type="PANTHER" id="PTHR46109">
    <property type="entry name" value="PROTEIN LIN-28"/>
    <property type="match status" value="1"/>
</dbReference>
<evidence type="ECO:0000256" key="2">
    <source>
        <dbReference type="ARBA" id="ARBA00022490"/>
    </source>
</evidence>
<feature type="compositionally biased region" description="Polar residues" evidence="3">
    <location>
        <begin position="1"/>
        <end position="11"/>
    </location>
</feature>
<feature type="compositionally biased region" description="Pro residues" evidence="3">
    <location>
        <begin position="516"/>
        <end position="545"/>
    </location>
</feature>
<dbReference type="InterPro" id="IPR051373">
    <property type="entry name" value="Lin-28_RNA-binding"/>
</dbReference>
<comment type="caution">
    <text evidence="5">The sequence shown here is derived from an EMBL/GenBank/DDBJ whole genome shotgun (WGS) entry which is preliminary data.</text>
</comment>
<keyword evidence="6" id="KW-1185">Reference proteome</keyword>
<dbReference type="PROSITE" id="PS51857">
    <property type="entry name" value="CSD_2"/>
    <property type="match status" value="1"/>
</dbReference>
<dbReference type="Proteomes" id="UP000311382">
    <property type="component" value="Unassembled WGS sequence"/>
</dbReference>
<feature type="region of interest" description="Disordered" evidence="3">
    <location>
        <begin position="1"/>
        <end position="162"/>
    </location>
</feature>
<dbReference type="OrthoDB" id="422005at2759"/>
<evidence type="ECO:0000256" key="3">
    <source>
        <dbReference type="SAM" id="MobiDB-lite"/>
    </source>
</evidence>
<feature type="region of interest" description="Disordered" evidence="3">
    <location>
        <begin position="282"/>
        <end position="357"/>
    </location>
</feature>
<feature type="compositionally biased region" description="Low complexity" evidence="3">
    <location>
        <begin position="29"/>
        <end position="48"/>
    </location>
</feature>
<dbReference type="GO" id="GO:0003677">
    <property type="term" value="F:DNA binding"/>
    <property type="evidence" value="ECO:0007669"/>
    <property type="project" value="UniProtKB-KW"/>
</dbReference>
<evidence type="ECO:0000313" key="5">
    <source>
        <dbReference type="EMBL" id="TNY23702.1"/>
    </source>
</evidence>
<accession>A0A5C5G5Q6</accession>
<dbReference type="EMBL" id="SOZI01000009">
    <property type="protein sequence ID" value="TNY23702.1"/>
    <property type="molecule type" value="Genomic_DNA"/>
</dbReference>
<dbReference type="InterPro" id="IPR011129">
    <property type="entry name" value="CSD"/>
</dbReference>
<feature type="domain" description="CSD" evidence="4">
    <location>
        <begin position="210"/>
        <end position="284"/>
    </location>
</feature>
<dbReference type="CDD" id="cd04458">
    <property type="entry name" value="CSP_CDS"/>
    <property type="match status" value="1"/>
</dbReference>
<name>A0A5C5G5Q6_9BASI</name>
<dbReference type="GO" id="GO:0031054">
    <property type="term" value="P:pre-miRNA processing"/>
    <property type="evidence" value="ECO:0007669"/>
    <property type="project" value="TreeGrafter"/>
</dbReference>
<sequence>MPRSPSGTSPSEPLPASQVVGRSTRHGSSDIGSSPSDSSPPSSASPAPAKRTVGGRPSLPEGGTASSPDLGAAAGDGDSSSGEEAGVGGQNSATSSSNNVGTHSTQASSDSFPALDDVKEALTAESAADAQSPTSAQQSDAAATAAAPRVAGESQTGYAEQETVGSGALSNGWSTLPPAASALGMTMAGLPLVPLSSGPVLHSVGGSGRRRTGSCKFFNAQKGFGFILDDDAAELGNDEVFVHYTAIAAVQGGPRGFRSLLEGEAVEYSVVQGPKGWQAQDVTGPNGAPCIGTPPGGVSKSSFPSNPGVGSSFVKGAGRRASDGSSAFTSPMRSTRESSLFGSSFTDETPRSSLGSPASRTLLLQTAGQGPAFSNGLASSPQSYQPPMSFPYGSPSQHQPPPLSFHYPDFPHPDGCQSPHGATFFGPPDDGTSPTSPIDPRFGPYPGPFMSMPPPPPSGMDPSGPPQPFYPISSSSPHAAIFPHPHTHSSYPVPASPLSPTGYPISSSPGSAPYPHLFPVPGPYPPYPGFMPGMPPAPPPGPPMYFDPSAQASHGYAPQPYPISSSAKPPPAAEDHAASSSPEGADGSPSGLAIGVTEGDTSVGNGGPGAQPTTAANGPVKVPAPLPGAARPEATPA</sequence>
<comment type="subcellular location">
    <subcellularLocation>
        <location evidence="1">Cytoplasm</location>
    </subcellularLocation>
</comment>
<dbReference type="STRING" id="5288.A0A5C5G5Q6"/>
<gene>
    <name evidence="5" type="ORF">DMC30DRAFT_414028</name>
</gene>
<evidence type="ECO:0000259" key="4">
    <source>
        <dbReference type="PROSITE" id="PS51857"/>
    </source>
</evidence>
<dbReference type="Gene3D" id="2.40.50.140">
    <property type="entry name" value="Nucleic acid-binding proteins"/>
    <property type="match status" value="1"/>
</dbReference>
<dbReference type="GO" id="GO:0005634">
    <property type="term" value="C:nucleus"/>
    <property type="evidence" value="ECO:0007669"/>
    <property type="project" value="TreeGrafter"/>
</dbReference>
<feature type="compositionally biased region" description="Polar residues" evidence="3">
    <location>
        <begin position="299"/>
        <end position="309"/>
    </location>
</feature>